<feature type="signal peptide" evidence="1">
    <location>
        <begin position="1"/>
        <end position="19"/>
    </location>
</feature>
<reference evidence="2" key="1">
    <citation type="submission" date="2025-05" db="UniProtKB">
        <authorList>
            <consortium name="EnsemblMetazoa"/>
        </authorList>
    </citation>
    <scope>IDENTIFICATION</scope>
</reference>
<dbReference type="Proteomes" id="UP001652700">
    <property type="component" value="Unplaced"/>
</dbReference>
<dbReference type="EnsemblMetazoa" id="XM_050657775.1">
    <property type="protein sequence ID" value="XP_050513732.1"/>
    <property type="gene ID" value="LOC126889438"/>
</dbReference>
<protein>
    <submittedName>
        <fullName evidence="2">Uncharacterized protein</fullName>
    </submittedName>
</protein>
<keyword evidence="3" id="KW-1185">Reference proteome</keyword>
<organism evidence="2 3">
    <name type="scientific">Diabrotica virgifera virgifera</name>
    <name type="common">western corn rootworm</name>
    <dbReference type="NCBI Taxonomy" id="50390"/>
    <lineage>
        <taxon>Eukaryota</taxon>
        <taxon>Metazoa</taxon>
        <taxon>Ecdysozoa</taxon>
        <taxon>Arthropoda</taxon>
        <taxon>Hexapoda</taxon>
        <taxon>Insecta</taxon>
        <taxon>Pterygota</taxon>
        <taxon>Neoptera</taxon>
        <taxon>Endopterygota</taxon>
        <taxon>Coleoptera</taxon>
        <taxon>Polyphaga</taxon>
        <taxon>Cucujiformia</taxon>
        <taxon>Chrysomeloidea</taxon>
        <taxon>Chrysomelidae</taxon>
        <taxon>Galerucinae</taxon>
        <taxon>Diabroticina</taxon>
        <taxon>Diabroticites</taxon>
        <taxon>Diabrotica</taxon>
    </lineage>
</organism>
<dbReference type="CDD" id="cd19941">
    <property type="entry name" value="TIL"/>
    <property type="match status" value="1"/>
</dbReference>
<feature type="chain" id="PRO_5047237276" evidence="1">
    <location>
        <begin position="20"/>
        <end position="90"/>
    </location>
</feature>
<name>A0ABM5KU69_DIAVI</name>
<accession>A0ABM5KU69</accession>
<dbReference type="RefSeq" id="XP_050513732.1">
    <property type="nucleotide sequence ID" value="XM_050657775.1"/>
</dbReference>
<keyword evidence="1" id="KW-0732">Signal</keyword>
<dbReference type="Gene3D" id="2.10.25.10">
    <property type="entry name" value="Laminin"/>
    <property type="match status" value="1"/>
</dbReference>
<evidence type="ECO:0000256" key="1">
    <source>
        <dbReference type="SAM" id="SignalP"/>
    </source>
</evidence>
<dbReference type="GeneID" id="126889438"/>
<proteinExistence type="predicted"/>
<evidence type="ECO:0000313" key="3">
    <source>
        <dbReference type="Proteomes" id="UP001652700"/>
    </source>
</evidence>
<sequence>MKLFYLFVILSFLATLVFGQTELNCGKNSHQGCVPCCPSPTCRYRNPECPDDKVCTDQCTFTCLCDKGYIYDDIGFVGGCIRPKDCPRIG</sequence>
<evidence type="ECO:0000313" key="2">
    <source>
        <dbReference type="EnsemblMetazoa" id="XP_050513732.1"/>
    </source>
</evidence>